<feature type="region of interest" description="Disordered" evidence="1">
    <location>
        <begin position="1"/>
        <end position="154"/>
    </location>
</feature>
<reference evidence="2 3" key="1">
    <citation type="submission" date="2019-11" db="EMBL/GenBank/DDBJ databases">
        <title>Whole genome sequence of Oryza granulata.</title>
        <authorList>
            <person name="Li W."/>
        </authorList>
    </citation>
    <scope>NUCLEOTIDE SEQUENCE [LARGE SCALE GENOMIC DNA]</scope>
    <source>
        <strain evidence="3">cv. Menghai</strain>
        <tissue evidence="2">Leaf</tissue>
    </source>
</reference>
<evidence type="ECO:0000313" key="2">
    <source>
        <dbReference type="EMBL" id="KAF0920062.1"/>
    </source>
</evidence>
<keyword evidence="3" id="KW-1185">Reference proteome</keyword>
<feature type="compositionally biased region" description="Gly residues" evidence="1">
    <location>
        <begin position="48"/>
        <end position="65"/>
    </location>
</feature>
<dbReference type="EMBL" id="SPHZ02000005">
    <property type="protein sequence ID" value="KAF0920062.1"/>
    <property type="molecule type" value="Genomic_DNA"/>
</dbReference>
<sequence length="154" mass="15416">MKATGWRHSDEDDGDSAVRTEGGTRQARRLSARPTRLGAGSANLEAEQGGGTVRRGGAGRGGGEDGVAAHRRRAALGFGKGKAAGAGAGLETPTTKNGGRRRNGHCQARRGRSQAATASGLGAEEAARQGDGKDATTPGDDRVAQRGDGDGGVG</sequence>
<gene>
    <name evidence="2" type="ORF">E2562_032753</name>
</gene>
<organism evidence="2 3">
    <name type="scientific">Oryza meyeriana var. granulata</name>
    <dbReference type="NCBI Taxonomy" id="110450"/>
    <lineage>
        <taxon>Eukaryota</taxon>
        <taxon>Viridiplantae</taxon>
        <taxon>Streptophyta</taxon>
        <taxon>Embryophyta</taxon>
        <taxon>Tracheophyta</taxon>
        <taxon>Spermatophyta</taxon>
        <taxon>Magnoliopsida</taxon>
        <taxon>Liliopsida</taxon>
        <taxon>Poales</taxon>
        <taxon>Poaceae</taxon>
        <taxon>BOP clade</taxon>
        <taxon>Oryzoideae</taxon>
        <taxon>Oryzeae</taxon>
        <taxon>Oryzinae</taxon>
        <taxon>Oryza</taxon>
        <taxon>Oryza meyeriana</taxon>
    </lineage>
</organism>
<dbReference type="AlphaFoldDB" id="A0A6G1E6F6"/>
<protein>
    <recommendedName>
        <fullName evidence="4">DUF834 domain-containing protein</fullName>
    </recommendedName>
</protein>
<proteinExistence type="predicted"/>
<evidence type="ECO:0000313" key="3">
    <source>
        <dbReference type="Proteomes" id="UP000479710"/>
    </source>
</evidence>
<name>A0A6G1E6F6_9ORYZ</name>
<evidence type="ECO:0008006" key="4">
    <source>
        <dbReference type="Google" id="ProtNLM"/>
    </source>
</evidence>
<dbReference type="Proteomes" id="UP000479710">
    <property type="component" value="Unassembled WGS sequence"/>
</dbReference>
<feature type="compositionally biased region" description="Basic and acidic residues" evidence="1">
    <location>
        <begin position="125"/>
        <end position="154"/>
    </location>
</feature>
<comment type="caution">
    <text evidence="2">The sequence shown here is derived from an EMBL/GenBank/DDBJ whole genome shotgun (WGS) entry which is preliminary data.</text>
</comment>
<feature type="compositionally biased region" description="Gly residues" evidence="1">
    <location>
        <begin position="78"/>
        <end position="88"/>
    </location>
</feature>
<feature type="compositionally biased region" description="Basic residues" evidence="1">
    <location>
        <begin position="98"/>
        <end position="112"/>
    </location>
</feature>
<accession>A0A6G1E6F6</accession>
<evidence type="ECO:0000256" key="1">
    <source>
        <dbReference type="SAM" id="MobiDB-lite"/>
    </source>
</evidence>